<sequence>MQSIQQLEATLAILDKEYKENAEKAADYRDKVSILFAKWNILQDELLELKKQCAKEEAIFTVEQSGNLRASIQHILMTICKGMRYYYSDIKLEELDIKYIIDSECGKEMCDRCSAELKSCRFPNCNEHIECGHCNKYKFDMSCKFLEGCYENGCWGRETNSQLQFSIIITVINAEVQTKIMEMFKHVKEDLIQRENEKNERKQRENKEVYELREQLLPFIKKADEIIEEYTKI</sequence>
<feature type="coiled-coil region" evidence="1">
    <location>
        <begin position="185"/>
        <end position="215"/>
    </location>
</feature>
<proteinExistence type="predicted"/>
<organism evidence="2">
    <name type="scientific">viral metagenome</name>
    <dbReference type="NCBI Taxonomy" id="1070528"/>
    <lineage>
        <taxon>unclassified sequences</taxon>
        <taxon>metagenomes</taxon>
        <taxon>organismal metagenomes</taxon>
    </lineage>
</organism>
<protein>
    <submittedName>
        <fullName evidence="2">Uncharacterized protein</fullName>
    </submittedName>
</protein>
<evidence type="ECO:0000256" key="1">
    <source>
        <dbReference type="SAM" id="Coils"/>
    </source>
</evidence>
<dbReference type="EMBL" id="MN740828">
    <property type="protein sequence ID" value="QHU13951.1"/>
    <property type="molecule type" value="Genomic_DNA"/>
</dbReference>
<keyword evidence="1" id="KW-0175">Coiled coil</keyword>
<evidence type="ECO:0000313" key="2">
    <source>
        <dbReference type="EMBL" id="QHU13951.1"/>
    </source>
</evidence>
<reference evidence="2" key="1">
    <citation type="journal article" date="2020" name="Nature">
        <title>Giant virus diversity and host interactions through global metagenomics.</title>
        <authorList>
            <person name="Schulz F."/>
            <person name="Roux S."/>
            <person name="Paez-Espino D."/>
            <person name="Jungbluth S."/>
            <person name="Walsh D.A."/>
            <person name="Denef V.J."/>
            <person name="McMahon K.D."/>
            <person name="Konstantinidis K.T."/>
            <person name="Eloe-Fadrosh E.A."/>
            <person name="Kyrpides N.C."/>
            <person name="Woyke T."/>
        </authorList>
    </citation>
    <scope>NUCLEOTIDE SEQUENCE</scope>
    <source>
        <strain evidence="2">GVMAG-S-1101182-85</strain>
    </source>
</reference>
<name>A0A6C0K9X2_9ZZZZ</name>
<dbReference type="AlphaFoldDB" id="A0A6C0K9X2"/>
<accession>A0A6C0K9X2</accession>